<dbReference type="GO" id="GO:0005886">
    <property type="term" value="C:plasma membrane"/>
    <property type="evidence" value="ECO:0007669"/>
    <property type="project" value="UniProtKB-SubCell"/>
</dbReference>
<dbReference type="CDD" id="cd00082">
    <property type="entry name" value="HisKA"/>
    <property type="match status" value="1"/>
</dbReference>
<evidence type="ECO:0000256" key="12">
    <source>
        <dbReference type="ARBA" id="ARBA00023012"/>
    </source>
</evidence>
<keyword evidence="7 14" id="KW-0812">Transmembrane</keyword>
<dbReference type="InterPro" id="IPR035965">
    <property type="entry name" value="PAS-like_dom_sf"/>
</dbReference>
<dbReference type="SMART" id="SM00091">
    <property type="entry name" value="PAS"/>
    <property type="match status" value="1"/>
</dbReference>
<evidence type="ECO:0000313" key="19">
    <source>
        <dbReference type="Proteomes" id="UP000427906"/>
    </source>
</evidence>
<feature type="domain" description="PAS" evidence="16">
    <location>
        <begin position="262"/>
        <end position="308"/>
    </location>
</feature>
<dbReference type="EC" id="2.7.13.3" evidence="3"/>
<dbReference type="SMART" id="SM00388">
    <property type="entry name" value="HisKA"/>
    <property type="match status" value="1"/>
</dbReference>
<dbReference type="AlphaFoldDB" id="A0A5K7YN46"/>
<dbReference type="Gene3D" id="1.10.287.130">
    <property type="match status" value="1"/>
</dbReference>
<evidence type="ECO:0000259" key="16">
    <source>
        <dbReference type="PROSITE" id="PS50112"/>
    </source>
</evidence>
<dbReference type="Gene3D" id="6.10.340.10">
    <property type="match status" value="1"/>
</dbReference>
<feature type="domain" description="Histidine kinase" evidence="15">
    <location>
        <begin position="400"/>
        <end position="623"/>
    </location>
</feature>
<gene>
    <name evidence="18" type="ORF">DSCA_36200</name>
</gene>
<keyword evidence="4" id="KW-1003">Cell membrane</keyword>
<dbReference type="SUPFAM" id="SSF55874">
    <property type="entry name" value="ATPase domain of HSP90 chaperone/DNA topoisomerase II/histidine kinase"/>
    <property type="match status" value="1"/>
</dbReference>
<evidence type="ECO:0000259" key="17">
    <source>
        <dbReference type="PROSITE" id="PS50885"/>
    </source>
</evidence>
<dbReference type="Pfam" id="PF00512">
    <property type="entry name" value="HisKA"/>
    <property type="match status" value="1"/>
</dbReference>
<keyword evidence="13 14" id="KW-0472">Membrane</keyword>
<dbReference type="Pfam" id="PF13426">
    <property type="entry name" value="PAS_9"/>
    <property type="match status" value="1"/>
</dbReference>
<organism evidence="18 19">
    <name type="scientific">Desulfosarcina alkanivorans</name>
    <dbReference type="NCBI Taxonomy" id="571177"/>
    <lineage>
        <taxon>Bacteria</taxon>
        <taxon>Pseudomonadati</taxon>
        <taxon>Thermodesulfobacteriota</taxon>
        <taxon>Desulfobacteria</taxon>
        <taxon>Desulfobacterales</taxon>
        <taxon>Desulfosarcinaceae</taxon>
        <taxon>Desulfosarcina</taxon>
    </lineage>
</organism>
<dbReference type="GO" id="GO:0005524">
    <property type="term" value="F:ATP binding"/>
    <property type="evidence" value="ECO:0007669"/>
    <property type="project" value="UniProtKB-KW"/>
</dbReference>
<evidence type="ECO:0000256" key="2">
    <source>
        <dbReference type="ARBA" id="ARBA00004651"/>
    </source>
</evidence>
<dbReference type="SUPFAM" id="SSF158472">
    <property type="entry name" value="HAMP domain-like"/>
    <property type="match status" value="1"/>
</dbReference>
<dbReference type="SMART" id="SM00304">
    <property type="entry name" value="HAMP"/>
    <property type="match status" value="1"/>
</dbReference>
<dbReference type="SMART" id="SM00387">
    <property type="entry name" value="HATPase_c"/>
    <property type="match status" value="1"/>
</dbReference>
<evidence type="ECO:0000256" key="14">
    <source>
        <dbReference type="SAM" id="Phobius"/>
    </source>
</evidence>
<evidence type="ECO:0000256" key="3">
    <source>
        <dbReference type="ARBA" id="ARBA00012438"/>
    </source>
</evidence>
<dbReference type="Proteomes" id="UP000427906">
    <property type="component" value="Chromosome"/>
</dbReference>
<dbReference type="CDD" id="cd06225">
    <property type="entry name" value="HAMP"/>
    <property type="match status" value="1"/>
</dbReference>
<evidence type="ECO:0000256" key="4">
    <source>
        <dbReference type="ARBA" id="ARBA00022475"/>
    </source>
</evidence>
<keyword evidence="6" id="KW-0808">Transferase</keyword>
<comment type="subcellular location">
    <subcellularLocation>
        <location evidence="2">Cell membrane</location>
        <topology evidence="2">Multi-pass membrane protein</topology>
    </subcellularLocation>
</comment>
<dbReference type="KEGG" id="dalk:DSCA_36200"/>
<keyword evidence="9 18" id="KW-0418">Kinase</keyword>
<evidence type="ECO:0000256" key="1">
    <source>
        <dbReference type="ARBA" id="ARBA00000085"/>
    </source>
</evidence>
<dbReference type="InterPro" id="IPR003661">
    <property type="entry name" value="HisK_dim/P_dom"/>
</dbReference>
<dbReference type="Pfam" id="PF02518">
    <property type="entry name" value="HATPase_c"/>
    <property type="match status" value="1"/>
</dbReference>
<dbReference type="InterPro" id="IPR036890">
    <property type="entry name" value="HATPase_C_sf"/>
</dbReference>
<accession>A0A5K7YN46</accession>
<dbReference type="InterPro" id="IPR033463">
    <property type="entry name" value="sCache_3"/>
</dbReference>
<dbReference type="InterPro" id="IPR005467">
    <property type="entry name" value="His_kinase_dom"/>
</dbReference>
<dbReference type="InterPro" id="IPR000014">
    <property type="entry name" value="PAS"/>
</dbReference>
<evidence type="ECO:0000259" key="15">
    <source>
        <dbReference type="PROSITE" id="PS50109"/>
    </source>
</evidence>
<dbReference type="SUPFAM" id="SSF47384">
    <property type="entry name" value="Homodimeric domain of signal transducing histidine kinase"/>
    <property type="match status" value="1"/>
</dbReference>
<evidence type="ECO:0000256" key="6">
    <source>
        <dbReference type="ARBA" id="ARBA00022679"/>
    </source>
</evidence>
<evidence type="ECO:0000256" key="10">
    <source>
        <dbReference type="ARBA" id="ARBA00022840"/>
    </source>
</evidence>
<comment type="catalytic activity">
    <reaction evidence="1">
        <text>ATP + protein L-histidine = ADP + protein N-phospho-L-histidine.</text>
        <dbReference type="EC" id="2.7.13.3"/>
    </reaction>
</comment>
<keyword evidence="10" id="KW-0067">ATP-binding</keyword>
<feature type="transmembrane region" description="Helical" evidence="14">
    <location>
        <begin position="18"/>
        <end position="41"/>
    </location>
</feature>
<evidence type="ECO:0000256" key="5">
    <source>
        <dbReference type="ARBA" id="ARBA00022553"/>
    </source>
</evidence>
<feature type="transmembrane region" description="Helical" evidence="14">
    <location>
        <begin position="174"/>
        <end position="196"/>
    </location>
</feature>
<dbReference type="SUPFAM" id="SSF55785">
    <property type="entry name" value="PYP-like sensor domain (PAS domain)"/>
    <property type="match status" value="1"/>
</dbReference>
<dbReference type="EMBL" id="AP021874">
    <property type="protein sequence ID" value="BBO69690.1"/>
    <property type="molecule type" value="Genomic_DNA"/>
</dbReference>
<evidence type="ECO:0000256" key="11">
    <source>
        <dbReference type="ARBA" id="ARBA00022989"/>
    </source>
</evidence>
<keyword evidence="12" id="KW-0902">Two-component regulatory system</keyword>
<dbReference type="RefSeq" id="WP_155317705.1">
    <property type="nucleotide sequence ID" value="NZ_AP021874.1"/>
</dbReference>
<sequence length="626" mass="70352">MAQPLIDSIKNSSLKNKIFFSVTVVILLISVLIALFTRWILISTLVSELQQRGLGIGYSIAESCRGFILTKNKPQLTSLVFDARLGARKELVRYVFIKDKQGRILAHTFTSAFPGQITDANRIEPEKDHRIRLMDMGGDRVYDVAVAVKEGIYRIGSVHVGVYKKHIDQLINKLRTTFLGFVSVVIIFFFIISHHLSKTITQPITRLTDVSDEISRGNFDVQLDLEKGLQQGGVKDEVRQLSRSFINMTNRIQESQAKLKESDNKYRSLFASGPNPIFVLDRKTLTILSANPSAEETYGYTREELVGRPFTDLGPFDLDENKWAELNAQHAGSVTTISSKVQYFKKGNQAFFVNLHACPAPYEDKNALIVATTDISEMVEKDSQLIQASKMTTLGEMSAGIAHELNQPLNAIKMGSEFLEMMLEKEKGIPERELFHIVREVSSQVDRAVDIIRRLRDFGRKSDFTREKILINDPVNSVLDIIGRQLRLQNIHVRLRLTADLPPIMAHHNRIEQVIFNLLTNARDAINLREESGRGDPRREIIIRSYARDSQVVVAVSDTGIGIDPAVKDQIFEAFFTTKKMGEGMGLGLSITNGIVEDYGGRIDIDSREGQGTTFNLSFPAVPQGR</sequence>
<evidence type="ECO:0000256" key="8">
    <source>
        <dbReference type="ARBA" id="ARBA00022741"/>
    </source>
</evidence>
<dbReference type="InterPro" id="IPR003660">
    <property type="entry name" value="HAMP_dom"/>
</dbReference>
<reference evidence="18 19" key="1">
    <citation type="submission" date="2019-11" db="EMBL/GenBank/DDBJ databases">
        <title>Comparative genomics of hydrocarbon-degrading Desulfosarcina strains.</title>
        <authorList>
            <person name="Watanabe M."/>
            <person name="Kojima H."/>
            <person name="Fukui M."/>
        </authorList>
    </citation>
    <scope>NUCLEOTIDE SEQUENCE [LARGE SCALE GENOMIC DNA]</scope>
    <source>
        <strain evidence="18 19">PL12</strain>
    </source>
</reference>
<dbReference type="PANTHER" id="PTHR43065:SF46">
    <property type="entry name" value="C4-DICARBOXYLATE TRANSPORT SENSOR PROTEIN DCTB"/>
    <property type="match status" value="1"/>
</dbReference>
<dbReference type="Gene3D" id="3.30.565.10">
    <property type="entry name" value="Histidine kinase-like ATPase, C-terminal domain"/>
    <property type="match status" value="1"/>
</dbReference>
<evidence type="ECO:0000256" key="7">
    <source>
        <dbReference type="ARBA" id="ARBA00022692"/>
    </source>
</evidence>
<dbReference type="InterPro" id="IPR036097">
    <property type="entry name" value="HisK_dim/P_sf"/>
</dbReference>
<dbReference type="GO" id="GO:0000155">
    <property type="term" value="F:phosphorelay sensor kinase activity"/>
    <property type="evidence" value="ECO:0007669"/>
    <property type="project" value="InterPro"/>
</dbReference>
<keyword evidence="11 14" id="KW-1133">Transmembrane helix</keyword>
<dbReference type="Pfam" id="PF00672">
    <property type="entry name" value="HAMP"/>
    <property type="match status" value="1"/>
</dbReference>
<dbReference type="NCBIfam" id="TIGR00229">
    <property type="entry name" value="sensory_box"/>
    <property type="match status" value="1"/>
</dbReference>
<dbReference type="PRINTS" id="PR00344">
    <property type="entry name" value="BCTRLSENSOR"/>
</dbReference>
<dbReference type="PROSITE" id="PS50109">
    <property type="entry name" value="HIS_KIN"/>
    <property type="match status" value="1"/>
</dbReference>
<evidence type="ECO:0000256" key="13">
    <source>
        <dbReference type="ARBA" id="ARBA00023136"/>
    </source>
</evidence>
<dbReference type="CDD" id="cd00130">
    <property type="entry name" value="PAS"/>
    <property type="match status" value="1"/>
</dbReference>
<dbReference type="PROSITE" id="PS50885">
    <property type="entry name" value="HAMP"/>
    <property type="match status" value="1"/>
</dbReference>
<keyword evidence="5" id="KW-0597">Phosphoprotein</keyword>
<name>A0A5K7YN46_9BACT</name>
<evidence type="ECO:0000256" key="9">
    <source>
        <dbReference type="ARBA" id="ARBA00022777"/>
    </source>
</evidence>
<dbReference type="PROSITE" id="PS50112">
    <property type="entry name" value="PAS"/>
    <property type="match status" value="1"/>
</dbReference>
<dbReference type="Pfam" id="PF17203">
    <property type="entry name" value="sCache_3_2"/>
    <property type="match status" value="1"/>
</dbReference>
<keyword evidence="19" id="KW-1185">Reference proteome</keyword>
<dbReference type="InterPro" id="IPR004358">
    <property type="entry name" value="Sig_transdc_His_kin-like_C"/>
</dbReference>
<proteinExistence type="predicted"/>
<keyword evidence="8" id="KW-0547">Nucleotide-binding</keyword>
<evidence type="ECO:0000313" key="18">
    <source>
        <dbReference type="EMBL" id="BBO69690.1"/>
    </source>
</evidence>
<dbReference type="OrthoDB" id="9805967at2"/>
<dbReference type="PANTHER" id="PTHR43065">
    <property type="entry name" value="SENSOR HISTIDINE KINASE"/>
    <property type="match status" value="1"/>
</dbReference>
<protein>
    <recommendedName>
        <fullName evidence="3">histidine kinase</fullName>
        <ecNumber evidence="3">2.7.13.3</ecNumber>
    </recommendedName>
</protein>
<feature type="domain" description="HAMP" evidence="17">
    <location>
        <begin position="198"/>
        <end position="257"/>
    </location>
</feature>
<dbReference type="InterPro" id="IPR003594">
    <property type="entry name" value="HATPase_dom"/>
</dbReference>
<dbReference type="Gene3D" id="3.30.450.20">
    <property type="entry name" value="PAS domain"/>
    <property type="match status" value="1"/>
</dbReference>